<reference evidence="2 3" key="1">
    <citation type="journal article" date="2020" name="bioRxiv">
        <title>Whole genome comparisons of ergot fungi reveals the divergence and evolution of species within the genus Claviceps are the result of varying mechanisms driving genome evolution and host range expansion.</title>
        <authorList>
            <person name="Wyka S.A."/>
            <person name="Mondo S.J."/>
            <person name="Liu M."/>
            <person name="Dettman J."/>
            <person name="Nalam V."/>
            <person name="Broders K.D."/>
        </authorList>
    </citation>
    <scope>NUCLEOTIDE SEQUENCE [LARGE SCALE GENOMIC DNA]</scope>
    <source>
        <strain evidence="2 3">Clav52</strain>
    </source>
</reference>
<feature type="compositionally biased region" description="Basic and acidic residues" evidence="1">
    <location>
        <begin position="17"/>
        <end position="47"/>
    </location>
</feature>
<comment type="caution">
    <text evidence="2">The sequence shown here is derived from an EMBL/GenBank/DDBJ whole genome shotgun (WGS) entry which is preliminary data.</text>
</comment>
<keyword evidence="3" id="KW-1185">Reference proteome</keyword>
<dbReference type="Proteomes" id="UP000707071">
    <property type="component" value="Unassembled WGS sequence"/>
</dbReference>
<dbReference type="AlphaFoldDB" id="A0A9P7QA47"/>
<evidence type="ECO:0000256" key="1">
    <source>
        <dbReference type="SAM" id="MobiDB-lite"/>
    </source>
</evidence>
<feature type="region of interest" description="Disordered" evidence="1">
    <location>
        <begin position="1"/>
        <end position="60"/>
    </location>
</feature>
<gene>
    <name evidence="2" type="ORF">E4U09_007475</name>
</gene>
<dbReference type="EMBL" id="SRRH01000768">
    <property type="protein sequence ID" value="KAG6285099.1"/>
    <property type="molecule type" value="Genomic_DNA"/>
</dbReference>
<sequence>MSERPRQIRPRSPVGDAGKEANVKDNSLEKAENAPESMERLEPRTSGDEAVEASSSADPTASQIAYRRLHIFLMSRKIERLASSFALPSLTEQECADLFPLKCTDEQWAQLVADFSMEDISEIILRQMGHAMANSGATGAGP</sequence>
<proteinExistence type="predicted"/>
<evidence type="ECO:0000313" key="2">
    <source>
        <dbReference type="EMBL" id="KAG6285099.1"/>
    </source>
</evidence>
<evidence type="ECO:0000313" key="3">
    <source>
        <dbReference type="Proteomes" id="UP000707071"/>
    </source>
</evidence>
<name>A0A9P7QA47_9HYPO</name>
<organism evidence="2 3">
    <name type="scientific">Claviceps aff. purpurea</name>
    <dbReference type="NCBI Taxonomy" id="1967640"/>
    <lineage>
        <taxon>Eukaryota</taxon>
        <taxon>Fungi</taxon>
        <taxon>Dikarya</taxon>
        <taxon>Ascomycota</taxon>
        <taxon>Pezizomycotina</taxon>
        <taxon>Sordariomycetes</taxon>
        <taxon>Hypocreomycetidae</taxon>
        <taxon>Hypocreales</taxon>
        <taxon>Clavicipitaceae</taxon>
        <taxon>Claviceps</taxon>
    </lineage>
</organism>
<protein>
    <submittedName>
        <fullName evidence="2">Uncharacterized protein</fullName>
    </submittedName>
</protein>
<accession>A0A9P7QA47</accession>